<keyword evidence="2" id="KW-0812">Transmembrane</keyword>
<dbReference type="EMBL" id="CP157743">
    <property type="protein sequence ID" value="XBS21390.1"/>
    <property type="molecule type" value="Genomic_DNA"/>
</dbReference>
<name>A0AAU7NWN2_9GAMM</name>
<evidence type="ECO:0000313" key="4">
    <source>
        <dbReference type="EMBL" id="XBS21390.1"/>
    </source>
</evidence>
<dbReference type="PROSITE" id="PS01047">
    <property type="entry name" value="HMA_1"/>
    <property type="match status" value="1"/>
</dbReference>
<dbReference type="Pfam" id="PF13386">
    <property type="entry name" value="DsbD_2"/>
    <property type="match status" value="1"/>
</dbReference>
<keyword evidence="1" id="KW-0479">Metal-binding</keyword>
<dbReference type="InterPro" id="IPR017969">
    <property type="entry name" value="Heavy-metal-associated_CS"/>
</dbReference>
<feature type="transmembrane region" description="Helical" evidence="2">
    <location>
        <begin position="79"/>
        <end position="98"/>
    </location>
</feature>
<dbReference type="PANTHER" id="PTHR42208">
    <property type="entry name" value="HEAVY METAL TRANSPORTER-RELATED"/>
    <property type="match status" value="1"/>
</dbReference>
<dbReference type="InterPro" id="IPR006121">
    <property type="entry name" value="HMA_dom"/>
</dbReference>
<dbReference type="InterPro" id="IPR036163">
    <property type="entry name" value="HMA_dom_sf"/>
</dbReference>
<dbReference type="GO" id="GO:0046872">
    <property type="term" value="F:metal ion binding"/>
    <property type="evidence" value="ECO:0007669"/>
    <property type="project" value="UniProtKB-KW"/>
</dbReference>
<feature type="transmembrane region" description="Helical" evidence="2">
    <location>
        <begin position="302"/>
        <end position="322"/>
    </location>
</feature>
<feature type="transmembrane region" description="Helical" evidence="2">
    <location>
        <begin position="272"/>
        <end position="295"/>
    </location>
</feature>
<gene>
    <name evidence="4" type="ORF">Q9L42_004500</name>
</gene>
<organism evidence="4 5">
    <name type="scientific">Methylomarinum roseum</name>
    <dbReference type="NCBI Taxonomy" id="3067653"/>
    <lineage>
        <taxon>Bacteria</taxon>
        <taxon>Pseudomonadati</taxon>
        <taxon>Pseudomonadota</taxon>
        <taxon>Gammaproteobacteria</taxon>
        <taxon>Methylococcales</taxon>
        <taxon>Methylococcaceae</taxon>
        <taxon>Methylomarinum</taxon>
    </lineage>
</organism>
<feature type="domain" description="HMA" evidence="3">
    <location>
        <begin position="3"/>
        <end position="69"/>
    </location>
</feature>
<feature type="transmembrane region" description="Helical" evidence="2">
    <location>
        <begin position="163"/>
        <end position="183"/>
    </location>
</feature>
<feature type="transmembrane region" description="Helical" evidence="2">
    <location>
        <begin position="189"/>
        <end position="212"/>
    </location>
</feature>
<dbReference type="CDD" id="cd00371">
    <property type="entry name" value="HMA"/>
    <property type="match status" value="1"/>
</dbReference>
<evidence type="ECO:0000256" key="2">
    <source>
        <dbReference type="SAM" id="Phobius"/>
    </source>
</evidence>
<keyword evidence="2" id="KW-1133">Transmembrane helix</keyword>
<dbReference type="RefSeq" id="WP_305909621.1">
    <property type="nucleotide sequence ID" value="NZ_CP157743.1"/>
</dbReference>
<evidence type="ECO:0000313" key="5">
    <source>
        <dbReference type="Proteomes" id="UP001225378"/>
    </source>
</evidence>
<dbReference type="InterPro" id="IPR039447">
    <property type="entry name" value="UreH-like_TM_dom"/>
</dbReference>
<reference evidence="4 5" key="1">
    <citation type="journal article" date="2024" name="Microbiology">
        <title>Methylomarinum rosea sp. nov., a novel halophilic methanotrophic bacterium from the hypersaline Lake Elton.</title>
        <authorList>
            <person name="Suleimanov R.Z."/>
            <person name="Oshkin I.Y."/>
            <person name="Danilova O.V."/>
            <person name="Suzina N.E."/>
            <person name="Dedysh S.N."/>
        </authorList>
    </citation>
    <scope>NUCLEOTIDE SEQUENCE [LARGE SCALE GENOMIC DNA]</scope>
    <source>
        <strain evidence="4 5">Ch1-1</strain>
    </source>
</reference>
<keyword evidence="2" id="KW-0472">Membrane</keyword>
<feature type="transmembrane region" description="Helical" evidence="2">
    <location>
        <begin position="118"/>
        <end position="142"/>
    </location>
</feature>
<dbReference type="AlphaFoldDB" id="A0AAU7NWN2"/>
<dbReference type="FunFam" id="3.30.70.100:FF:000001">
    <property type="entry name" value="ATPase copper transporting beta"/>
    <property type="match status" value="1"/>
</dbReference>
<dbReference type="SUPFAM" id="SSF55008">
    <property type="entry name" value="HMA, heavy metal-associated domain"/>
    <property type="match status" value="1"/>
</dbReference>
<accession>A0AAU7NWN2</accession>
<dbReference type="Gene3D" id="3.30.70.100">
    <property type="match status" value="1"/>
</dbReference>
<evidence type="ECO:0000256" key="1">
    <source>
        <dbReference type="ARBA" id="ARBA00022723"/>
    </source>
</evidence>
<dbReference type="Proteomes" id="UP001225378">
    <property type="component" value="Chromosome"/>
</dbReference>
<dbReference type="PANTHER" id="PTHR42208:SF1">
    <property type="entry name" value="HEAVY METAL TRANSPORTER"/>
    <property type="match status" value="1"/>
</dbReference>
<sequence length="349" mass="38045">MMTTTHLIIEGMHCSGCEQAIESAVSSLPGVRQIHISYVAGSADIEFDDDLIDEQAIRLSIIDKGYEIQCRSMAKPRRWLRPLIFIVLLLAVGGVAFWGKSQMPALLPQVNAQMSHAMLFGIGFLTGFHCIGMCGSFIVSYADQSMSKIRALLTHLAYGFGKTASYSAIGAAFGLLGAAITITPHMRGVAALAAGIFLLLFGLKMLDLMPWLRHFSLRLPRRFVRGVNSSIRTQRSPLVIGVLTGFLLGCGPLQAMYIMAAGTGSPQEGATLLFFFGLGTLAPLLSFGFFANFLSRHMVHELVRVSGVLVIIMGLMMTNRGLKMTRSGYDFASLQTQIQQKIDSIDQKE</sequence>
<dbReference type="PROSITE" id="PS50846">
    <property type="entry name" value="HMA_2"/>
    <property type="match status" value="1"/>
</dbReference>
<keyword evidence="5" id="KW-1185">Reference proteome</keyword>
<protein>
    <submittedName>
        <fullName evidence="4">Sulfite exporter TauE/SafE family protein</fullName>
    </submittedName>
</protein>
<evidence type="ECO:0000259" key="3">
    <source>
        <dbReference type="PROSITE" id="PS50846"/>
    </source>
</evidence>
<dbReference type="KEGG" id="mech:Q9L42_004500"/>
<proteinExistence type="predicted"/>
<feature type="transmembrane region" description="Helical" evidence="2">
    <location>
        <begin position="238"/>
        <end position="260"/>
    </location>
</feature>
<dbReference type="Pfam" id="PF00403">
    <property type="entry name" value="HMA"/>
    <property type="match status" value="1"/>
</dbReference>